<feature type="domain" description="Tyr recombinase" evidence="5">
    <location>
        <begin position="216"/>
        <end position="403"/>
    </location>
</feature>
<accession>A0AAN1UR27</accession>
<evidence type="ECO:0000259" key="5">
    <source>
        <dbReference type="PROSITE" id="PS51898"/>
    </source>
</evidence>
<evidence type="ECO:0000256" key="1">
    <source>
        <dbReference type="ARBA" id="ARBA00008857"/>
    </source>
</evidence>
<dbReference type="Proteomes" id="UP000267614">
    <property type="component" value="Chromosome"/>
</dbReference>
<dbReference type="InterPro" id="IPR013762">
    <property type="entry name" value="Integrase-like_cat_sf"/>
</dbReference>
<dbReference type="GO" id="GO:0015074">
    <property type="term" value="P:DNA integration"/>
    <property type="evidence" value="ECO:0007669"/>
    <property type="project" value="UniProtKB-KW"/>
</dbReference>
<evidence type="ECO:0000313" key="7">
    <source>
        <dbReference type="Proteomes" id="UP000267614"/>
    </source>
</evidence>
<reference evidence="6 7" key="1">
    <citation type="submission" date="2018-11" db="EMBL/GenBank/DDBJ databases">
        <title>Complete genome sequence of multidrug-resistant Aeromonas veronii strain MS-18-37.</title>
        <authorList>
            <person name="Abdelhamed H."/>
            <person name="Lawrence M."/>
            <person name="Waldbieser G."/>
        </authorList>
    </citation>
    <scope>NUCLEOTIDE SEQUENCE [LARGE SCALE GENOMIC DNA]</scope>
    <source>
        <strain evidence="6 7">MS-18-37</strain>
    </source>
</reference>
<name>A0AAN1UR27_AERVE</name>
<protein>
    <submittedName>
        <fullName evidence="6">DUF4102 domain-containing protein</fullName>
    </submittedName>
</protein>
<dbReference type="SUPFAM" id="SSF56349">
    <property type="entry name" value="DNA breaking-rejoining enzymes"/>
    <property type="match status" value="1"/>
</dbReference>
<feature type="region of interest" description="Disordered" evidence="4">
    <location>
        <begin position="1"/>
        <end position="25"/>
    </location>
</feature>
<dbReference type="Gene3D" id="3.30.160.390">
    <property type="entry name" value="Integrase, DNA-binding domain"/>
    <property type="match status" value="1"/>
</dbReference>
<dbReference type="InterPro" id="IPR011010">
    <property type="entry name" value="DNA_brk_join_enz"/>
</dbReference>
<gene>
    <name evidence="6" type="ORF">EFI48_17685</name>
</gene>
<dbReference type="InterPro" id="IPR050808">
    <property type="entry name" value="Phage_Integrase"/>
</dbReference>
<comment type="similarity">
    <text evidence="1">Belongs to the 'phage' integrase family.</text>
</comment>
<dbReference type="PANTHER" id="PTHR30629:SF2">
    <property type="entry name" value="PROPHAGE INTEGRASE INTS-RELATED"/>
    <property type="match status" value="1"/>
</dbReference>
<dbReference type="PANTHER" id="PTHR30629">
    <property type="entry name" value="PROPHAGE INTEGRASE"/>
    <property type="match status" value="1"/>
</dbReference>
<keyword evidence="2" id="KW-0229">DNA integration</keyword>
<dbReference type="Pfam" id="PF13356">
    <property type="entry name" value="Arm-DNA-bind_3"/>
    <property type="match status" value="1"/>
</dbReference>
<evidence type="ECO:0000313" key="6">
    <source>
        <dbReference type="EMBL" id="AYV38497.1"/>
    </source>
</evidence>
<dbReference type="CDD" id="cd00801">
    <property type="entry name" value="INT_P4_C"/>
    <property type="match status" value="1"/>
</dbReference>
<feature type="compositionally biased region" description="Basic and acidic residues" evidence="4">
    <location>
        <begin position="1"/>
        <end position="11"/>
    </location>
</feature>
<organism evidence="6 7">
    <name type="scientific">Aeromonas veronii</name>
    <dbReference type="NCBI Taxonomy" id="654"/>
    <lineage>
        <taxon>Bacteria</taxon>
        <taxon>Pseudomonadati</taxon>
        <taxon>Pseudomonadota</taxon>
        <taxon>Gammaproteobacteria</taxon>
        <taxon>Aeromonadales</taxon>
        <taxon>Aeromonadaceae</taxon>
        <taxon>Aeromonas</taxon>
    </lineage>
</organism>
<sequence>MAANKLNDKSLRGLQKNPPSKSQTIADGLSLSARVSPKGHIAWLFRYRWADSVVWLTLGAYPAMTLAQARERRDLCRTLLADGKDPKIELERQQQEREHPITLDDALKRWLADKQHVNGGKYRQQFDKWLDPILNLPLASLSQDDLIRPFHAMKLATGDKFPAVAAGYCLKNVQQALRHASRPSVRFEFDQRLMAVDLEDVAAIKAKAGERVLLSERPDGPDFSELADLMRWIRAGDEKPHAADWESYWGPMLKIIIHMGCRTGEIRLATCEEFDLEAGLWTVPISHSKTNAEIIRPIPERLKPLIKSMTEGRKPSDPILGEIKRPEAVSQWGRGIYRRVSTFVGKQYKPWTLHDLRRTFSTSLNLLKVPPHIVESLLAHALPGVAGIYNQAGYLTEKKGVLDMWADKLDSLLDEKQANNLNAR</sequence>
<dbReference type="GO" id="GO:0003677">
    <property type="term" value="F:DNA binding"/>
    <property type="evidence" value="ECO:0007669"/>
    <property type="project" value="InterPro"/>
</dbReference>
<dbReference type="Pfam" id="PF00589">
    <property type="entry name" value="Phage_integrase"/>
    <property type="match status" value="1"/>
</dbReference>
<dbReference type="Gene3D" id="1.10.443.10">
    <property type="entry name" value="Intergrase catalytic core"/>
    <property type="match status" value="1"/>
</dbReference>
<evidence type="ECO:0000256" key="4">
    <source>
        <dbReference type="SAM" id="MobiDB-lite"/>
    </source>
</evidence>
<dbReference type="InterPro" id="IPR038488">
    <property type="entry name" value="Integrase_DNA-bd_sf"/>
</dbReference>
<dbReference type="InterPro" id="IPR025166">
    <property type="entry name" value="Integrase_DNA_bind_dom"/>
</dbReference>
<dbReference type="GO" id="GO:0006310">
    <property type="term" value="P:DNA recombination"/>
    <property type="evidence" value="ECO:0007669"/>
    <property type="project" value="UniProtKB-KW"/>
</dbReference>
<dbReference type="RefSeq" id="WP_123173736.1">
    <property type="nucleotide sequence ID" value="NZ_CP033604.1"/>
</dbReference>
<dbReference type="InterPro" id="IPR002104">
    <property type="entry name" value="Integrase_catalytic"/>
</dbReference>
<proteinExistence type="inferred from homology"/>
<evidence type="ECO:0000256" key="2">
    <source>
        <dbReference type="ARBA" id="ARBA00022908"/>
    </source>
</evidence>
<evidence type="ECO:0000256" key="3">
    <source>
        <dbReference type="ARBA" id="ARBA00023172"/>
    </source>
</evidence>
<dbReference type="EMBL" id="CP033604">
    <property type="protein sequence ID" value="AYV38497.1"/>
    <property type="molecule type" value="Genomic_DNA"/>
</dbReference>
<dbReference type="PROSITE" id="PS51898">
    <property type="entry name" value="TYR_RECOMBINASE"/>
    <property type="match status" value="1"/>
</dbReference>
<dbReference type="AlphaFoldDB" id="A0AAN1UR27"/>
<keyword evidence="3" id="KW-0233">DNA recombination</keyword>